<reference evidence="1" key="1">
    <citation type="journal article" date="2013" name="Genetics">
        <title>The draft genome and transcriptome of Panagrellus redivivus are shaped by the harsh demands of a free-living lifestyle.</title>
        <authorList>
            <person name="Srinivasan J."/>
            <person name="Dillman A.R."/>
            <person name="Macchietto M.G."/>
            <person name="Heikkinen L."/>
            <person name="Lakso M."/>
            <person name="Fracchia K.M."/>
            <person name="Antoshechkin I."/>
            <person name="Mortazavi A."/>
            <person name="Wong G."/>
            <person name="Sternberg P.W."/>
        </authorList>
    </citation>
    <scope>NUCLEOTIDE SEQUENCE [LARGE SCALE GENOMIC DNA]</scope>
    <source>
        <strain evidence="1">MT8872</strain>
    </source>
</reference>
<keyword evidence="1" id="KW-1185">Reference proteome</keyword>
<reference evidence="2" key="2">
    <citation type="submission" date="2020-10" db="UniProtKB">
        <authorList>
            <consortium name="WormBaseParasite"/>
        </authorList>
    </citation>
    <scope>IDENTIFICATION</scope>
</reference>
<protein>
    <submittedName>
        <fullName evidence="2">Secreted protein</fullName>
    </submittedName>
</protein>
<dbReference type="Proteomes" id="UP000492821">
    <property type="component" value="Unassembled WGS sequence"/>
</dbReference>
<proteinExistence type="predicted"/>
<evidence type="ECO:0000313" key="1">
    <source>
        <dbReference type="Proteomes" id="UP000492821"/>
    </source>
</evidence>
<dbReference type="WBParaSite" id="Pan_g18599.t1">
    <property type="protein sequence ID" value="Pan_g18599.t1"/>
    <property type="gene ID" value="Pan_g18599"/>
</dbReference>
<accession>A0A7E4VAV3</accession>
<sequence length="99" mass="11279">MFVVIRSIAAQTASKTQRLHWRHLPMEPKGHGMTSNANSRFFALVATIRAEWHLSQVSPVTYEFETTSRHGIRVERSASPYDGILKPTSDISQPIMHYL</sequence>
<organism evidence="1 2">
    <name type="scientific">Panagrellus redivivus</name>
    <name type="common">Microworm</name>
    <dbReference type="NCBI Taxonomy" id="6233"/>
    <lineage>
        <taxon>Eukaryota</taxon>
        <taxon>Metazoa</taxon>
        <taxon>Ecdysozoa</taxon>
        <taxon>Nematoda</taxon>
        <taxon>Chromadorea</taxon>
        <taxon>Rhabditida</taxon>
        <taxon>Tylenchina</taxon>
        <taxon>Panagrolaimomorpha</taxon>
        <taxon>Panagrolaimoidea</taxon>
        <taxon>Panagrolaimidae</taxon>
        <taxon>Panagrellus</taxon>
    </lineage>
</organism>
<name>A0A7E4VAV3_PANRE</name>
<dbReference type="AlphaFoldDB" id="A0A7E4VAV3"/>
<evidence type="ECO:0000313" key="2">
    <source>
        <dbReference type="WBParaSite" id="Pan_g18599.t1"/>
    </source>
</evidence>